<dbReference type="CDD" id="cd06257">
    <property type="entry name" value="DnaJ"/>
    <property type="match status" value="1"/>
</dbReference>
<dbReference type="PANTHER" id="PTHR43908">
    <property type="entry name" value="AT29763P-RELATED"/>
    <property type="match status" value="1"/>
</dbReference>
<feature type="compositionally biased region" description="Pro residues" evidence="1">
    <location>
        <begin position="181"/>
        <end position="192"/>
    </location>
</feature>
<dbReference type="GO" id="GO:0030544">
    <property type="term" value="F:Hsp70 protein binding"/>
    <property type="evidence" value="ECO:0007669"/>
    <property type="project" value="TreeGrafter"/>
</dbReference>
<proteinExistence type="predicted"/>
<dbReference type="Pfam" id="PF00226">
    <property type="entry name" value="DnaJ"/>
    <property type="match status" value="1"/>
</dbReference>
<name>G0V1F5_TRYCI</name>
<dbReference type="SUPFAM" id="SSF46565">
    <property type="entry name" value="Chaperone J-domain"/>
    <property type="match status" value="1"/>
</dbReference>
<dbReference type="PANTHER" id="PTHR43908:SF3">
    <property type="entry name" value="AT29763P-RELATED"/>
    <property type="match status" value="1"/>
</dbReference>
<feature type="compositionally biased region" description="Polar residues" evidence="1">
    <location>
        <begin position="267"/>
        <end position="282"/>
    </location>
</feature>
<dbReference type="InterPro" id="IPR051100">
    <property type="entry name" value="DnaJ_subfamily_B/C"/>
</dbReference>
<protein>
    <submittedName>
        <fullName evidence="3">Uncharacterized protein TCIL3000_11_9410</fullName>
    </submittedName>
</protein>
<feature type="domain" description="J" evidence="2">
    <location>
        <begin position="35"/>
        <end position="72"/>
    </location>
</feature>
<feature type="compositionally biased region" description="Pro residues" evidence="1">
    <location>
        <begin position="117"/>
        <end position="126"/>
    </location>
</feature>
<accession>G0V1F5</accession>
<dbReference type="GO" id="GO:0005789">
    <property type="term" value="C:endoplasmic reticulum membrane"/>
    <property type="evidence" value="ECO:0007669"/>
    <property type="project" value="TreeGrafter"/>
</dbReference>
<dbReference type="InterPro" id="IPR001623">
    <property type="entry name" value="DnaJ_domain"/>
</dbReference>
<feature type="compositionally biased region" description="Basic and acidic residues" evidence="1">
    <location>
        <begin position="151"/>
        <end position="162"/>
    </location>
</feature>
<dbReference type="GO" id="GO:0071218">
    <property type="term" value="P:cellular response to misfolded protein"/>
    <property type="evidence" value="ECO:0007669"/>
    <property type="project" value="TreeGrafter"/>
</dbReference>
<dbReference type="AlphaFoldDB" id="G0V1F5"/>
<dbReference type="VEuPathDB" id="TriTrypDB:TcIL3000.11.9410"/>
<feature type="compositionally biased region" description="Pro residues" evidence="1">
    <location>
        <begin position="92"/>
        <end position="107"/>
    </location>
</feature>
<dbReference type="InterPro" id="IPR036869">
    <property type="entry name" value="J_dom_sf"/>
</dbReference>
<organism evidence="3">
    <name type="scientific">Trypanosoma congolense (strain IL3000)</name>
    <dbReference type="NCBI Taxonomy" id="1068625"/>
    <lineage>
        <taxon>Eukaryota</taxon>
        <taxon>Discoba</taxon>
        <taxon>Euglenozoa</taxon>
        <taxon>Kinetoplastea</taxon>
        <taxon>Metakinetoplastina</taxon>
        <taxon>Trypanosomatida</taxon>
        <taxon>Trypanosomatidae</taxon>
        <taxon>Trypanosoma</taxon>
        <taxon>Nannomonas</taxon>
    </lineage>
</organism>
<dbReference type="EMBL" id="HE575324">
    <property type="protein sequence ID" value="CCC95476.1"/>
    <property type="molecule type" value="Genomic_DNA"/>
</dbReference>
<dbReference type="Gene3D" id="1.10.287.110">
    <property type="entry name" value="DnaJ domain"/>
    <property type="match status" value="1"/>
</dbReference>
<feature type="region of interest" description="Disordered" evidence="1">
    <location>
        <begin position="85"/>
        <end position="235"/>
    </location>
</feature>
<evidence type="ECO:0000259" key="2">
    <source>
        <dbReference type="Pfam" id="PF00226"/>
    </source>
</evidence>
<evidence type="ECO:0000256" key="1">
    <source>
        <dbReference type="SAM" id="MobiDB-lite"/>
    </source>
</evidence>
<feature type="compositionally biased region" description="Low complexity" evidence="1">
    <location>
        <begin position="127"/>
        <end position="138"/>
    </location>
</feature>
<sequence>MASPIAGMSGDELVHYVFSSKGNSSILFGTGAPMEEAALKKTYKIMALRIHPDKNQHPNAHEAFQVLQQAFENALAALQVASAAQNTKTVPTPGPQKPPTPAPAPPPKAKEKAPTGGGPPPPPPWWNPSAASASGGAPMDTRRAAPRNQHRRNEGYPLHDDFVEVELPPDVFGDFSGGDTHPPPPPTRPVKPLPTLDVSDSDDEGRGCGKRSSGHNNGPQREKPRSWGAGQGSEAQQVKCQSLKEFFDKFNISDDDGEDEVLLPVRSPTNKAPRNTSASPPVQQGRKQHEGSGKSATSAPTRGMGLVACPFCGGGGFPVHVITNVVCQACGSRFVPAGVSNMSAHSKGSKSRVSVPRGELCACGKTKKGLCFLCG</sequence>
<reference evidence="3" key="1">
    <citation type="journal article" date="2012" name="Proc. Natl. Acad. Sci. U.S.A.">
        <title>Antigenic diversity is generated by distinct evolutionary mechanisms in African trypanosome species.</title>
        <authorList>
            <person name="Jackson A.P."/>
            <person name="Berry A."/>
            <person name="Aslett M."/>
            <person name="Allison H.C."/>
            <person name="Burton P."/>
            <person name="Vavrova-Anderson J."/>
            <person name="Brown R."/>
            <person name="Browne H."/>
            <person name="Corton N."/>
            <person name="Hauser H."/>
            <person name="Gamble J."/>
            <person name="Gilderthorp R."/>
            <person name="Marcello L."/>
            <person name="McQuillan J."/>
            <person name="Otto T.D."/>
            <person name="Quail M.A."/>
            <person name="Sanders M.J."/>
            <person name="van Tonder A."/>
            <person name="Ginger M.L."/>
            <person name="Field M.C."/>
            <person name="Barry J.D."/>
            <person name="Hertz-Fowler C."/>
            <person name="Berriman M."/>
        </authorList>
    </citation>
    <scope>NUCLEOTIDE SEQUENCE</scope>
    <source>
        <strain evidence="3">IL3000</strain>
    </source>
</reference>
<gene>
    <name evidence="3" type="ORF">TCIL3000_11_9410</name>
</gene>
<evidence type="ECO:0000313" key="3">
    <source>
        <dbReference type="EMBL" id="CCC95476.1"/>
    </source>
</evidence>
<feature type="region of interest" description="Disordered" evidence="1">
    <location>
        <begin position="258"/>
        <end position="299"/>
    </location>
</feature>